<dbReference type="InterPro" id="IPR037402">
    <property type="entry name" value="YidZ_PBP2"/>
</dbReference>
<evidence type="ECO:0000313" key="6">
    <source>
        <dbReference type="EMBL" id="PWQ99834.1"/>
    </source>
</evidence>
<dbReference type="InterPro" id="IPR000847">
    <property type="entry name" value="LysR_HTH_N"/>
</dbReference>
<feature type="domain" description="HTH lysR-type" evidence="5">
    <location>
        <begin position="7"/>
        <end position="64"/>
    </location>
</feature>
<dbReference type="InterPro" id="IPR036390">
    <property type="entry name" value="WH_DNA-bd_sf"/>
</dbReference>
<comment type="caution">
    <text evidence="6">The sequence shown here is derived from an EMBL/GenBank/DDBJ whole genome shotgun (WGS) entry which is preliminary data.</text>
</comment>
<dbReference type="InterPro" id="IPR036388">
    <property type="entry name" value="WH-like_DNA-bd_sf"/>
</dbReference>
<dbReference type="InterPro" id="IPR005119">
    <property type="entry name" value="LysR_subst-bd"/>
</dbReference>
<gene>
    <name evidence="6" type="ORF">DKW60_05005</name>
</gene>
<accession>A0A317CMU6</accession>
<keyword evidence="4" id="KW-0804">Transcription</keyword>
<dbReference type="EMBL" id="QGKM01000008">
    <property type="protein sequence ID" value="PWQ99834.1"/>
    <property type="molecule type" value="Genomic_DNA"/>
</dbReference>
<dbReference type="Gene3D" id="3.40.190.10">
    <property type="entry name" value="Periplasmic binding protein-like II"/>
    <property type="match status" value="2"/>
</dbReference>
<evidence type="ECO:0000256" key="2">
    <source>
        <dbReference type="ARBA" id="ARBA00023015"/>
    </source>
</evidence>
<dbReference type="Pfam" id="PF00126">
    <property type="entry name" value="HTH_1"/>
    <property type="match status" value="1"/>
</dbReference>
<evidence type="ECO:0000256" key="1">
    <source>
        <dbReference type="ARBA" id="ARBA00009437"/>
    </source>
</evidence>
<dbReference type="RefSeq" id="WP_109836567.1">
    <property type="nucleotide sequence ID" value="NZ_QGKM01000008.1"/>
</dbReference>
<dbReference type="Gene3D" id="1.10.10.10">
    <property type="entry name" value="Winged helix-like DNA-binding domain superfamily/Winged helix DNA-binding domain"/>
    <property type="match status" value="1"/>
</dbReference>
<dbReference type="PANTHER" id="PTHR30118">
    <property type="entry name" value="HTH-TYPE TRANSCRIPTIONAL REGULATOR LEUO-RELATED"/>
    <property type="match status" value="1"/>
</dbReference>
<dbReference type="PRINTS" id="PR00039">
    <property type="entry name" value="HTHLYSR"/>
</dbReference>
<dbReference type="PROSITE" id="PS50931">
    <property type="entry name" value="HTH_LYSR"/>
    <property type="match status" value="1"/>
</dbReference>
<name>A0A317CMU6_9GAMM</name>
<evidence type="ECO:0000259" key="5">
    <source>
        <dbReference type="PROSITE" id="PS50931"/>
    </source>
</evidence>
<dbReference type="PANTHER" id="PTHR30118:SF15">
    <property type="entry name" value="TRANSCRIPTIONAL REGULATORY PROTEIN"/>
    <property type="match status" value="1"/>
</dbReference>
<keyword evidence="7" id="KW-1185">Reference proteome</keyword>
<reference evidence="6 7" key="1">
    <citation type="submission" date="2018-05" db="EMBL/GenBank/DDBJ databases">
        <title>Leucothrix arctica sp. nov., isolated from Arctic seawater.</title>
        <authorList>
            <person name="Choi A."/>
            <person name="Baek K."/>
        </authorList>
    </citation>
    <scope>NUCLEOTIDE SEQUENCE [LARGE SCALE GENOMIC DNA]</scope>
    <source>
        <strain evidence="6 7">JCM 18388</strain>
    </source>
</reference>
<evidence type="ECO:0000256" key="4">
    <source>
        <dbReference type="ARBA" id="ARBA00023163"/>
    </source>
</evidence>
<dbReference type="AlphaFoldDB" id="A0A317CMU6"/>
<protein>
    <submittedName>
        <fullName evidence="6">LysR family transcriptional regulator</fullName>
    </submittedName>
</protein>
<evidence type="ECO:0000313" key="7">
    <source>
        <dbReference type="Proteomes" id="UP000245539"/>
    </source>
</evidence>
<organism evidence="6 7">
    <name type="scientific">Leucothrix pacifica</name>
    <dbReference type="NCBI Taxonomy" id="1247513"/>
    <lineage>
        <taxon>Bacteria</taxon>
        <taxon>Pseudomonadati</taxon>
        <taxon>Pseudomonadota</taxon>
        <taxon>Gammaproteobacteria</taxon>
        <taxon>Thiotrichales</taxon>
        <taxon>Thiotrichaceae</taxon>
        <taxon>Leucothrix</taxon>
    </lineage>
</organism>
<dbReference type="CDD" id="cd08417">
    <property type="entry name" value="PBP2_Nitroaromatics_like"/>
    <property type="match status" value="1"/>
</dbReference>
<keyword evidence="2" id="KW-0805">Transcription regulation</keyword>
<proteinExistence type="inferred from homology"/>
<dbReference type="GO" id="GO:0003677">
    <property type="term" value="F:DNA binding"/>
    <property type="evidence" value="ECO:0007669"/>
    <property type="project" value="UniProtKB-KW"/>
</dbReference>
<dbReference type="Proteomes" id="UP000245539">
    <property type="component" value="Unassembled WGS sequence"/>
</dbReference>
<keyword evidence="3" id="KW-0238">DNA-binding</keyword>
<dbReference type="OrthoDB" id="8720143at2"/>
<dbReference type="InterPro" id="IPR050389">
    <property type="entry name" value="LysR-type_TF"/>
</dbReference>
<comment type="similarity">
    <text evidence="1">Belongs to the LysR transcriptional regulatory family.</text>
</comment>
<evidence type="ECO:0000256" key="3">
    <source>
        <dbReference type="ARBA" id="ARBA00023125"/>
    </source>
</evidence>
<dbReference type="Pfam" id="PF03466">
    <property type="entry name" value="LysR_substrate"/>
    <property type="match status" value="1"/>
</dbReference>
<sequence length="312" mass="35777">MVDLGRVDLNLLVYLDVLLRERNVTKAADHLGLSQPALSNGLRRLRTLFDDPLLVRTSEGMTPTERAQQLQPIVRDVLSKIDKAVQPQASFDPTNEEYFFRIMASDYAESTLFPHILHRLREEAPGIILDIMTPSDVSFQDVEQGKVDMVINRFEEMPLSFHQKEVWKDGFACLISVDNPILNDFTLESYLQAAHIWVSKTGMGVGVGMNPHDVQHLGWVDEALRKINKQRRITVFTRHYQAAMLLAESNDLIVTLPFRAAKLQRDNPRVVIKEPPFRIPPFDLKMAWSPLLQHNPAHQWMRRFVAEVAHSL</sequence>
<dbReference type="SUPFAM" id="SSF46785">
    <property type="entry name" value="Winged helix' DNA-binding domain"/>
    <property type="match status" value="1"/>
</dbReference>
<dbReference type="GO" id="GO:0003700">
    <property type="term" value="F:DNA-binding transcription factor activity"/>
    <property type="evidence" value="ECO:0007669"/>
    <property type="project" value="InterPro"/>
</dbReference>
<dbReference type="SUPFAM" id="SSF53850">
    <property type="entry name" value="Periplasmic binding protein-like II"/>
    <property type="match status" value="1"/>
</dbReference>